<gene>
    <name evidence="1" type="ORF">KME15_09100</name>
</gene>
<comment type="caution">
    <text evidence="1">The sequence shown here is derived from an EMBL/GenBank/DDBJ whole genome shotgun (WGS) entry which is preliminary data.</text>
</comment>
<proteinExistence type="predicted"/>
<reference evidence="1" key="2">
    <citation type="journal article" date="2022" name="Microbiol. Resour. Announc.">
        <title>Metagenome Sequencing to Explore Phylogenomics of Terrestrial Cyanobacteria.</title>
        <authorList>
            <person name="Ward R.D."/>
            <person name="Stajich J.E."/>
            <person name="Johansen J.R."/>
            <person name="Huntemann M."/>
            <person name="Clum A."/>
            <person name="Foster B."/>
            <person name="Foster B."/>
            <person name="Roux S."/>
            <person name="Palaniappan K."/>
            <person name="Varghese N."/>
            <person name="Mukherjee S."/>
            <person name="Reddy T.B.K."/>
            <person name="Daum C."/>
            <person name="Copeland A."/>
            <person name="Chen I.A."/>
            <person name="Ivanova N.N."/>
            <person name="Kyrpides N.C."/>
            <person name="Shapiro N."/>
            <person name="Eloe-Fadrosh E.A."/>
            <person name="Pietrasiak N."/>
        </authorList>
    </citation>
    <scope>NUCLEOTIDE SEQUENCE</scope>
    <source>
        <strain evidence="1">UHER 2000/2452</strain>
    </source>
</reference>
<organism evidence="1 2">
    <name type="scientific">Drouetiella hepatica Uher 2000/2452</name>
    <dbReference type="NCBI Taxonomy" id="904376"/>
    <lineage>
        <taxon>Bacteria</taxon>
        <taxon>Bacillati</taxon>
        <taxon>Cyanobacteriota</taxon>
        <taxon>Cyanophyceae</taxon>
        <taxon>Oculatellales</taxon>
        <taxon>Oculatellaceae</taxon>
        <taxon>Drouetiella</taxon>
    </lineage>
</organism>
<sequence length="190" mass="21047">MTDRLIITTSANPFTRGLDYLYGVRGLALEPEMVNVVHDLDRRVAICTWIGEHIDAVNLQLETCLQACCDCFHLWEQPAIQIFAAPLAQGFGVDGICNFQTHPITLLVDVGRVQPQDWLALVAHEYAHAHAGSPGHHSQFARSLSHLCLGLGIAPPPEEWGMQPSSMANRLRFYPYCPPTEDPLAFWCGG</sequence>
<protein>
    <submittedName>
        <fullName evidence="1">Uncharacterized protein</fullName>
    </submittedName>
</protein>
<evidence type="ECO:0000313" key="1">
    <source>
        <dbReference type="EMBL" id="MBW4658820.1"/>
    </source>
</evidence>
<dbReference type="EMBL" id="JAHHHD010000007">
    <property type="protein sequence ID" value="MBW4658820.1"/>
    <property type="molecule type" value="Genomic_DNA"/>
</dbReference>
<reference evidence="1" key="1">
    <citation type="submission" date="2021-05" db="EMBL/GenBank/DDBJ databases">
        <authorList>
            <person name="Pietrasiak N."/>
            <person name="Ward R."/>
            <person name="Stajich J.E."/>
            <person name="Kurbessoian T."/>
        </authorList>
    </citation>
    <scope>NUCLEOTIDE SEQUENCE</scope>
    <source>
        <strain evidence="1">UHER 2000/2452</strain>
    </source>
</reference>
<dbReference type="Proteomes" id="UP000757435">
    <property type="component" value="Unassembled WGS sequence"/>
</dbReference>
<dbReference type="AlphaFoldDB" id="A0A951ULX7"/>
<accession>A0A951ULX7</accession>
<name>A0A951ULX7_9CYAN</name>
<evidence type="ECO:0000313" key="2">
    <source>
        <dbReference type="Proteomes" id="UP000757435"/>
    </source>
</evidence>